<proteinExistence type="predicted"/>
<gene>
    <name evidence="1" type="ORF">FGO68_gene1415</name>
</gene>
<evidence type="ECO:0000313" key="1">
    <source>
        <dbReference type="EMBL" id="TNV83997.1"/>
    </source>
</evidence>
<sequence>MYMSLNNLRGLSFGHLPASLNQCLIPTCKRPYICVPHFLSSITCESRAEASSTVHDELLVLIGELRLYVSLKHSFAKMHRSLYSACVPFAFLSHIQQSCTFIAVEPLFRIWNSDLLDSLLGIICDGQEGRRMAEVSHIHEVELVSCSLRLCFVQELDACCSLWQKPL</sequence>
<reference evidence="1" key="1">
    <citation type="submission" date="2019-06" db="EMBL/GenBank/DDBJ databases">
        <authorList>
            <person name="Zheng W."/>
        </authorList>
    </citation>
    <scope>NUCLEOTIDE SEQUENCE</scope>
    <source>
        <strain evidence="1">QDHG01</strain>
    </source>
</reference>
<keyword evidence="2" id="KW-1185">Reference proteome</keyword>
<dbReference type="AlphaFoldDB" id="A0A8J8NYZ7"/>
<accession>A0A8J8NYZ7</accession>
<comment type="caution">
    <text evidence="1">The sequence shown here is derived from an EMBL/GenBank/DDBJ whole genome shotgun (WGS) entry which is preliminary data.</text>
</comment>
<evidence type="ECO:0000313" key="2">
    <source>
        <dbReference type="Proteomes" id="UP000785679"/>
    </source>
</evidence>
<organism evidence="1 2">
    <name type="scientific">Halteria grandinella</name>
    <dbReference type="NCBI Taxonomy" id="5974"/>
    <lineage>
        <taxon>Eukaryota</taxon>
        <taxon>Sar</taxon>
        <taxon>Alveolata</taxon>
        <taxon>Ciliophora</taxon>
        <taxon>Intramacronucleata</taxon>
        <taxon>Spirotrichea</taxon>
        <taxon>Stichotrichia</taxon>
        <taxon>Sporadotrichida</taxon>
        <taxon>Halteriidae</taxon>
        <taxon>Halteria</taxon>
    </lineage>
</organism>
<dbReference type="Proteomes" id="UP000785679">
    <property type="component" value="Unassembled WGS sequence"/>
</dbReference>
<protein>
    <submittedName>
        <fullName evidence="1">Uncharacterized protein</fullName>
    </submittedName>
</protein>
<dbReference type="EMBL" id="RRYP01003236">
    <property type="protein sequence ID" value="TNV83997.1"/>
    <property type="molecule type" value="Genomic_DNA"/>
</dbReference>
<name>A0A8J8NYZ7_HALGN</name>